<dbReference type="Pfam" id="PF01565">
    <property type="entry name" value="FAD_binding_4"/>
    <property type="match status" value="1"/>
</dbReference>
<dbReference type="Gene3D" id="3.30.70.2740">
    <property type="match status" value="1"/>
</dbReference>
<sequence length="549" mass="61445">MKLRDDLAHIIKGDVSDDTSTRIQYSRDTSIFERMPSVVVFPKNADDVSAVVKYAHEAKSRGENISIAARSAGTDMTGGPLTDSISLVFNKYMNRVQEVGTDYAISEPGVYYRDFEKVTLEKSGMIMPSYPASREICAIGGMVANNSGGELTLLYGKTEHYVRELEVVLSDGTQTTFKPLSMDELATKEAEQNLEGKIYREINTLIRNNASEIEAARPNVTKNSAGYALWNVFDKKHTTFDLSQLVVGSQGTLTLMTQATLGLVKTKEHRAMLVVFLSDIGILPTIVERVLKFKPESFESYDDQTFKLAVRFIPQIIKHFGILQMIKLGLAFIPEMLLVATSRVPKLVLMAEFAEDTAYEAQQKAEEARDALEGLAVRTKIARSEAAAAKYWTIRRESFALLRKNLRGLYAAPFIDDIVVHPSDYPRFLPELEALLSRHKLIYTIAGHIGDGNFHIIPLMNLGRAVDHKEILELSPKVYELVGKYHGSITGEHNDGIIRTPYLPLMFSPRMIELFADVKKIFDPLNIFNPGKKVGGTIEDIEKFMLRHG</sequence>
<comment type="caution">
    <text evidence="9">The sequence shown here is derived from an EMBL/GenBank/DDBJ whole genome shotgun (WGS) entry which is preliminary data.</text>
</comment>
<keyword evidence="3" id="KW-0285">Flavoprotein</keyword>
<dbReference type="SUPFAM" id="SSF55103">
    <property type="entry name" value="FAD-linked oxidases, C-terminal domain"/>
    <property type="match status" value="1"/>
</dbReference>
<dbReference type="GO" id="GO:0071949">
    <property type="term" value="F:FAD binding"/>
    <property type="evidence" value="ECO:0007669"/>
    <property type="project" value="InterPro"/>
</dbReference>
<dbReference type="InterPro" id="IPR004113">
    <property type="entry name" value="FAD-bd_oxidored_4_C"/>
</dbReference>
<evidence type="ECO:0000313" key="9">
    <source>
        <dbReference type="EMBL" id="PIR83978.1"/>
    </source>
</evidence>
<dbReference type="InterPro" id="IPR016164">
    <property type="entry name" value="FAD-linked_Oxase-like_C"/>
</dbReference>
<evidence type="ECO:0000259" key="8">
    <source>
        <dbReference type="PROSITE" id="PS51387"/>
    </source>
</evidence>
<dbReference type="GO" id="GO:1903457">
    <property type="term" value="P:lactate catabolic process"/>
    <property type="evidence" value="ECO:0007669"/>
    <property type="project" value="TreeGrafter"/>
</dbReference>
<dbReference type="Gene3D" id="1.10.45.10">
    <property type="entry name" value="Vanillyl-alcohol Oxidase, Chain A, domain 4"/>
    <property type="match status" value="1"/>
</dbReference>
<dbReference type="InterPro" id="IPR016166">
    <property type="entry name" value="FAD-bd_PCMH"/>
</dbReference>
<proteinExistence type="inferred from homology"/>
<protein>
    <recommendedName>
        <fullName evidence="7">D-lactate dehydrogenase (cytochrome)</fullName>
        <ecNumber evidence="7">1.1.2.4</ecNumber>
    </recommendedName>
</protein>
<dbReference type="PROSITE" id="PS51387">
    <property type="entry name" value="FAD_PCMH"/>
    <property type="match status" value="1"/>
</dbReference>
<dbReference type="SUPFAM" id="SSF56176">
    <property type="entry name" value="FAD-binding/transporter-associated domain-like"/>
    <property type="match status" value="1"/>
</dbReference>
<keyword evidence="5" id="KW-0809">Transit peptide</keyword>
<dbReference type="EC" id="1.1.2.4" evidence="7"/>
<evidence type="ECO:0000256" key="5">
    <source>
        <dbReference type="ARBA" id="ARBA00022946"/>
    </source>
</evidence>
<evidence type="ECO:0000256" key="4">
    <source>
        <dbReference type="ARBA" id="ARBA00022827"/>
    </source>
</evidence>
<dbReference type="InterPro" id="IPR016171">
    <property type="entry name" value="Vanillyl_alc_oxidase_C-sub2"/>
</dbReference>
<dbReference type="Pfam" id="PF02913">
    <property type="entry name" value="FAD-oxidase_C"/>
    <property type="match status" value="1"/>
</dbReference>
<feature type="domain" description="FAD-binding PCMH-type" evidence="8">
    <location>
        <begin position="32"/>
        <end position="266"/>
    </location>
</feature>
<name>A0A2H0UC26_9BACT</name>
<reference evidence="10" key="1">
    <citation type="submission" date="2017-09" db="EMBL/GenBank/DDBJ databases">
        <title>Depth-based differentiation of microbial function through sediment-hosted aquifers and enrichment of novel symbionts in the deep terrestrial subsurface.</title>
        <authorList>
            <person name="Probst A.J."/>
            <person name="Ladd B."/>
            <person name="Jarett J.K."/>
            <person name="Geller-Mcgrath D.E."/>
            <person name="Sieber C.M.K."/>
            <person name="Emerson J.B."/>
            <person name="Anantharaman K."/>
            <person name="Thomas B.C."/>
            <person name="Malmstrom R."/>
            <person name="Stieglmeier M."/>
            <person name="Klingl A."/>
            <person name="Woyke T."/>
            <person name="Ryan C.M."/>
            <person name="Banfield J.F."/>
        </authorList>
    </citation>
    <scope>NUCLEOTIDE SEQUENCE [LARGE SCALE GENOMIC DNA]</scope>
</reference>
<dbReference type="PANTHER" id="PTHR11748">
    <property type="entry name" value="D-LACTATE DEHYDROGENASE"/>
    <property type="match status" value="1"/>
</dbReference>
<accession>A0A2H0UC26</accession>
<dbReference type="GO" id="GO:0004458">
    <property type="term" value="F:D-lactate dehydrogenase (cytochrome) activity"/>
    <property type="evidence" value="ECO:0007669"/>
    <property type="project" value="UniProtKB-EC"/>
</dbReference>
<dbReference type="Proteomes" id="UP000231192">
    <property type="component" value="Unassembled WGS sequence"/>
</dbReference>
<evidence type="ECO:0000256" key="2">
    <source>
        <dbReference type="ARBA" id="ARBA00008000"/>
    </source>
</evidence>
<evidence type="ECO:0000256" key="7">
    <source>
        <dbReference type="ARBA" id="ARBA00038897"/>
    </source>
</evidence>
<dbReference type="InterPro" id="IPR006094">
    <property type="entry name" value="Oxid_FAD_bind_N"/>
</dbReference>
<dbReference type="EMBL" id="PFBK01000003">
    <property type="protein sequence ID" value="PIR83978.1"/>
    <property type="molecule type" value="Genomic_DNA"/>
</dbReference>
<keyword evidence="4" id="KW-0274">FAD</keyword>
<comment type="cofactor">
    <cofactor evidence="1">
        <name>FAD</name>
        <dbReference type="ChEBI" id="CHEBI:57692"/>
    </cofactor>
</comment>
<organism evidence="9 10">
    <name type="scientific">Candidatus Kaiserbacteria bacterium CG10_big_fil_rev_8_21_14_0_10_51_14</name>
    <dbReference type="NCBI Taxonomy" id="1974610"/>
    <lineage>
        <taxon>Bacteria</taxon>
        <taxon>Candidatus Kaiseribacteriota</taxon>
    </lineage>
</organism>
<dbReference type="InterPro" id="IPR016169">
    <property type="entry name" value="FAD-bd_PCMH_sub2"/>
</dbReference>
<keyword evidence="6" id="KW-0560">Oxidoreductase</keyword>
<evidence type="ECO:0000256" key="1">
    <source>
        <dbReference type="ARBA" id="ARBA00001974"/>
    </source>
</evidence>
<evidence type="ECO:0000256" key="6">
    <source>
        <dbReference type="ARBA" id="ARBA00023002"/>
    </source>
</evidence>
<dbReference type="AlphaFoldDB" id="A0A2H0UC26"/>
<comment type="similarity">
    <text evidence="2">Belongs to the FAD-binding oxidoreductase/transferase type 4 family.</text>
</comment>
<dbReference type="Gene3D" id="3.30.465.10">
    <property type="match status" value="1"/>
</dbReference>
<dbReference type="GO" id="GO:0008720">
    <property type="term" value="F:D-lactate dehydrogenase (NAD+) activity"/>
    <property type="evidence" value="ECO:0007669"/>
    <property type="project" value="TreeGrafter"/>
</dbReference>
<evidence type="ECO:0000256" key="3">
    <source>
        <dbReference type="ARBA" id="ARBA00022630"/>
    </source>
</evidence>
<gene>
    <name evidence="9" type="ORF">COU18_01045</name>
</gene>
<dbReference type="InterPro" id="IPR036318">
    <property type="entry name" value="FAD-bd_PCMH-like_sf"/>
</dbReference>
<evidence type="ECO:0000313" key="10">
    <source>
        <dbReference type="Proteomes" id="UP000231192"/>
    </source>
</evidence>
<dbReference type="PANTHER" id="PTHR11748:SF111">
    <property type="entry name" value="D-LACTATE DEHYDROGENASE, MITOCHONDRIAL-RELATED"/>
    <property type="match status" value="1"/>
</dbReference>